<reference evidence="1" key="1">
    <citation type="submission" date="2022-04" db="EMBL/GenBank/DDBJ databases">
        <title>Desulfatitalea alkaliphila sp. nov., a novel anaerobic sulfate-reducing bacterium isolated from terrestrial mud volcano, Taman Peninsula, Russia.</title>
        <authorList>
            <person name="Khomyakova M.A."/>
            <person name="Merkel A.Y."/>
            <person name="Slobodkin A.I."/>
        </authorList>
    </citation>
    <scope>NUCLEOTIDE SEQUENCE</scope>
    <source>
        <strain evidence="1">M08but</strain>
    </source>
</reference>
<protein>
    <submittedName>
        <fullName evidence="1">C-GCAxxG-C-C family protein</fullName>
    </submittedName>
</protein>
<evidence type="ECO:0000313" key="2">
    <source>
        <dbReference type="Proteomes" id="UP001165427"/>
    </source>
</evidence>
<organism evidence="1 2">
    <name type="scientific">Desulfatitalea alkaliphila</name>
    <dbReference type="NCBI Taxonomy" id="2929485"/>
    <lineage>
        <taxon>Bacteria</taxon>
        <taxon>Pseudomonadati</taxon>
        <taxon>Thermodesulfobacteriota</taxon>
        <taxon>Desulfobacteria</taxon>
        <taxon>Desulfobacterales</taxon>
        <taxon>Desulfosarcinaceae</taxon>
        <taxon>Desulfatitalea</taxon>
    </lineage>
</organism>
<dbReference type="Proteomes" id="UP001165427">
    <property type="component" value="Unassembled WGS sequence"/>
</dbReference>
<dbReference type="Pfam" id="PF09719">
    <property type="entry name" value="C_GCAxxG_C_C"/>
    <property type="match status" value="1"/>
</dbReference>
<gene>
    <name evidence="1" type="ORF">MRX98_20570</name>
</gene>
<proteinExistence type="predicted"/>
<dbReference type="InterPro" id="IPR010181">
    <property type="entry name" value="CGCAxxGCC_motif"/>
</dbReference>
<evidence type="ECO:0000313" key="1">
    <source>
        <dbReference type="EMBL" id="MCJ8502982.1"/>
    </source>
</evidence>
<comment type="caution">
    <text evidence="1">The sequence shown here is derived from an EMBL/GenBank/DDBJ whole genome shotgun (WGS) entry which is preliminary data.</text>
</comment>
<sequence>MTDLKTIRQRATELARRDWDLPAITARFKDMVDHGIPRQSMAPADLIREKEAFLDKVQHNAEQYCYLTRSCAKGSALALLEAFGLGNMEIIRALAPFPGMCMSGGLCGPVTGGLMAIGLYFADDDPADVANTAHYAAGRQYLQRFEAAFGSLLCPDIQKLLLGKAYDPFAGPDERDAFNRSGAREKCPVAPGLGARMAAEIIIEGMEKQNRPHA</sequence>
<accession>A0AA41R461</accession>
<name>A0AA41R461_9BACT</name>
<keyword evidence="2" id="KW-1185">Reference proteome</keyword>
<dbReference type="AlphaFoldDB" id="A0AA41R461"/>
<dbReference type="RefSeq" id="WP_246914627.1">
    <property type="nucleotide sequence ID" value="NZ_JALJRB010000038.1"/>
</dbReference>
<dbReference type="EMBL" id="JALJRB010000038">
    <property type="protein sequence ID" value="MCJ8502982.1"/>
    <property type="molecule type" value="Genomic_DNA"/>
</dbReference>